<feature type="domain" description="PNPLA" evidence="3">
    <location>
        <begin position="54"/>
        <end position="266"/>
    </location>
</feature>
<evidence type="ECO:0000313" key="4">
    <source>
        <dbReference type="EMBL" id="AXE33135.1"/>
    </source>
</evidence>
<dbReference type="Pfam" id="PF01734">
    <property type="entry name" value="Patatin"/>
    <property type="match status" value="1"/>
</dbReference>
<reference evidence="4 5" key="1">
    <citation type="submission" date="2018-05" db="EMBL/GenBank/DDBJ databases">
        <title>Genome sequencing, assembly and analysis of the novel insecticidal bacterium, Chromobacterium phragmitis.</title>
        <authorList>
            <person name="Sparks M.E."/>
            <person name="Blackburn M.B."/>
            <person name="Gundersen-Rindal D.E."/>
        </authorList>
    </citation>
    <scope>NUCLEOTIDE SEQUENCE [LARGE SCALE GENOMIC DNA]</scope>
    <source>
        <strain evidence="4">IIBBL 274-1</strain>
    </source>
</reference>
<dbReference type="InterPro" id="IPR052580">
    <property type="entry name" value="Lipid_Hydrolase"/>
</dbReference>
<feature type="active site" description="Nucleophile" evidence="2">
    <location>
        <position position="87"/>
    </location>
</feature>
<feature type="active site" description="Proton acceptor" evidence="2">
    <location>
        <position position="253"/>
    </location>
</feature>
<feature type="short sequence motif" description="DGA/G" evidence="2">
    <location>
        <begin position="253"/>
        <end position="255"/>
    </location>
</feature>
<dbReference type="GO" id="GO:0016787">
    <property type="term" value="F:hydrolase activity"/>
    <property type="evidence" value="ECO:0007669"/>
    <property type="project" value="UniProtKB-UniRule"/>
</dbReference>
<dbReference type="PANTHER" id="PTHR46394">
    <property type="entry name" value="ANNEXIN"/>
    <property type="match status" value="1"/>
</dbReference>
<keyword evidence="2" id="KW-0378">Hydrolase</keyword>
<evidence type="ECO:0000259" key="3">
    <source>
        <dbReference type="PROSITE" id="PS51635"/>
    </source>
</evidence>
<sequence length="524" mass="58882">MENNADQSERESMEKYGKEISEVKQKHLIDKPNYHSNIKKYNAPLRKQSIPAYSVFEGGGAKGVAFIGALIAAKDLGIKFIGEAGASAGAIAAYLIHIGCSPQELTEILSGGIKSILFEHDFQKVSRIQSAYNSTWHERIKKPIKSITAIRDCFTILWRAYWSFGVFDNARMKEILEGKAKEKLQLEKGFTFDELYKKTNKPLKIISSKVLAGEPVIYCHRTTPDESVVNAVINSASYPYLFKNKKSHEILLDGGISSNLPIFLFSKESQENKIPIIAFDLISKKSHKKRTHINIIKSIIDTAIESNNFVQQQTIKNCATITITSPNEIDTLSFAINPNAVRDVIKSSEDEVKKQISQLAFVKRLQSSNISTINKLYLHLTAPASSLQSLLHLICDEIDKGTNTPKKTQAWLYVKTYKNSLTCIAEHRANPKNYDFDLENPTTEGYDQVLAQKYNRDILIENERSTNISFSLKRPSNINIESNGIGVLSIRLPIKFSKPDEAADLIRLLIENWLVILAKTIDAN</sequence>
<evidence type="ECO:0000256" key="1">
    <source>
        <dbReference type="ARBA" id="ARBA00023098"/>
    </source>
</evidence>
<feature type="short sequence motif" description="GXGXXG" evidence="2">
    <location>
        <begin position="58"/>
        <end position="63"/>
    </location>
</feature>
<keyword evidence="1 2" id="KW-0443">Lipid metabolism</keyword>
<protein>
    <recommendedName>
        <fullName evidence="3">PNPLA domain-containing protein</fullName>
    </recommendedName>
</protein>
<dbReference type="SUPFAM" id="SSF52151">
    <property type="entry name" value="FabD/lysophospholipase-like"/>
    <property type="match status" value="1"/>
</dbReference>
<dbReference type="InterPro" id="IPR002641">
    <property type="entry name" value="PNPLA_dom"/>
</dbReference>
<dbReference type="RefSeq" id="WP_114072362.1">
    <property type="nucleotide sequence ID" value="NZ_CP029554.1"/>
</dbReference>
<dbReference type="EMBL" id="CP029554">
    <property type="protein sequence ID" value="AXE33135.1"/>
    <property type="molecule type" value="Genomic_DNA"/>
</dbReference>
<evidence type="ECO:0000256" key="2">
    <source>
        <dbReference type="PROSITE-ProRule" id="PRU01161"/>
    </source>
</evidence>
<dbReference type="AlphaFoldDB" id="A0A344UCY7"/>
<accession>A0A344UCY7</accession>
<dbReference type="Proteomes" id="UP000252038">
    <property type="component" value="Chromosome"/>
</dbReference>
<evidence type="ECO:0000313" key="5">
    <source>
        <dbReference type="Proteomes" id="UP000252038"/>
    </source>
</evidence>
<dbReference type="PANTHER" id="PTHR46394:SF1">
    <property type="entry name" value="PNPLA DOMAIN-CONTAINING PROTEIN"/>
    <property type="match status" value="1"/>
</dbReference>
<dbReference type="InterPro" id="IPR016035">
    <property type="entry name" value="Acyl_Trfase/lysoPLipase"/>
</dbReference>
<organism evidence="4 5">
    <name type="scientific">Chromobacterium phragmitis</name>
    <dbReference type="NCBI Taxonomy" id="2202141"/>
    <lineage>
        <taxon>Bacteria</taxon>
        <taxon>Pseudomonadati</taxon>
        <taxon>Pseudomonadota</taxon>
        <taxon>Betaproteobacteria</taxon>
        <taxon>Neisseriales</taxon>
        <taxon>Chromobacteriaceae</taxon>
        <taxon>Chromobacterium</taxon>
    </lineage>
</organism>
<keyword evidence="2" id="KW-0442">Lipid degradation</keyword>
<name>A0A344UCY7_9NEIS</name>
<gene>
    <name evidence="4" type="ORF">DK843_01680</name>
</gene>
<dbReference type="GO" id="GO:0016042">
    <property type="term" value="P:lipid catabolic process"/>
    <property type="evidence" value="ECO:0007669"/>
    <property type="project" value="UniProtKB-UniRule"/>
</dbReference>
<proteinExistence type="predicted"/>
<dbReference type="PROSITE" id="PS51635">
    <property type="entry name" value="PNPLA"/>
    <property type="match status" value="1"/>
</dbReference>
<dbReference type="Gene3D" id="3.40.1090.10">
    <property type="entry name" value="Cytosolic phospholipase A2 catalytic domain"/>
    <property type="match status" value="2"/>
</dbReference>
<feature type="short sequence motif" description="GXSXG" evidence="2">
    <location>
        <begin position="85"/>
        <end position="89"/>
    </location>
</feature>
<dbReference type="KEGG" id="chrb:DK843_01680"/>